<evidence type="ECO:0000313" key="3">
    <source>
        <dbReference type="Proteomes" id="UP000033066"/>
    </source>
</evidence>
<feature type="compositionally biased region" description="Low complexity" evidence="1">
    <location>
        <begin position="14"/>
        <end position="23"/>
    </location>
</feature>
<dbReference type="KEGG" id="mbak:MSBR3_0175"/>
<reference evidence="2" key="1">
    <citation type="submission" date="2014-07" db="EMBL/GenBank/DDBJ databases">
        <title>Methanogenic archaea and the global carbon cycle.</title>
        <authorList>
            <person name="Henriksen J.R."/>
            <person name="Luke J."/>
            <person name="Reinhart S."/>
            <person name="Benedict M.N."/>
            <person name="Youngblut N.D."/>
            <person name="Metcalf M.E."/>
            <person name="Whitaker R.J."/>
            <person name="Metcalf W.W."/>
        </authorList>
    </citation>
    <scope>NUCLEOTIDE SEQUENCE [LARGE SCALE GENOMIC DNA]</scope>
    <source>
        <strain evidence="2">3</strain>
    </source>
</reference>
<protein>
    <submittedName>
        <fullName evidence="2">Uncharacterized protein</fullName>
    </submittedName>
</protein>
<name>A0A0E3SK20_METBA</name>
<evidence type="ECO:0000256" key="1">
    <source>
        <dbReference type="SAM" id="MobiDB-lite"/>
    </source>
</evidence>
<evidence type="ECO:0000313" key="2">
    <source>
        <dbReference type="EMBL" id="AKB80753.1"/>
    </source>
</evidence>
<gene>
    <name evidence="2" type="ORF">MSBR3_0175</name>
</gene>
<dbReference type="PATRIC" id="fig|1434107.4.peg.231"/>
<proteinExistence type="predicted"/>
<dbReference type="Proteomes" id="UP000033066">
    <property type="component" value="Chromosome"/>
</dbReference>
<dbReference type="EMBL" id="CP009517">
    <property type="protein sequence ID" value="AKB80753.1"/>
    <property type="molecule type" value="Genomic_DNA"/>
</dbReference>
<dbReference type="AlphaFoldDB" id="A0A0E3SK20"/>
<dbReference type="HOGENOM" id="CLU_174511_0_0_2"/>
<keyword evidence="3" id="KW-1185">Reference proteome</keyword>
<accession>A0A0E3SK20</accession>
<organism evidence="2 3">
    <name type="scientific">Methanosarcina barkeri 3</name>
    <dbReference type="NCBI Taxonomy" id="1434107"/>
    <lineage>
        <taxon>Archaea</taxon>
        <taxon>Methanobacteriati</taxon>
        <taxon>Methanobacteriota</taxon>
        <taxon>Stenosarchaea group</taxon>
        <taxon>Methanomicrobia</taxon>
        <taxon>Methanosarcinales</taxon>
        <taxon>Methanosarcinaceae</taxon>
        <taxon>Methanosarcina</taxon>
    </lineage>
</organism>
<sequence>MKQGLQDYGINVPSGESGEISGNGITANFEWDGRSKLTITVTEKPFFAGCGTITDRIRQFAQDCE</sequence>
<feature type="region of interest" description="Disordered" evidence="1">
    <location>
        <begin position="1"/>
        <end position="23"/>
    </location>
</feature>